<dbReference type="AlphaFoldDB" id="A0A6H2GVC4"/>
<reference evidence="2 3" key="1">
    <citation type="submission" date="2020-04" db="EMBL/GenBank/DDBJ databases">
        <title>Novel Paenibacillus strain UniB2 isolated from commercial digestive syrup.</title>
        <authorList>
            <person name="Thorat V."/>
            <person name="Kirdat K."/>
            <person name="Tiwarekar B."/>
            <person name="Yadav A."/>
        </authorList>
    </citation>
    <scope>NUCLEOTIDE SEQUENCE [LARGE SCALE GENOMIC DNA]</scope>
    <source>
        <strain evidence="2 3">UniB2</strain>
    </source>
</reference>
<keyword evidence="3" id="KW-1185">Reference proteome</keyword>
<protein>
    <submittedName>
        <fullName evidence="2">Uncharacterized protein</fullName>
    </submittedName>
</protein>
<gene>
    <name evidence="2" type="ORF">HGI30_07220</name>
</gene>
<evidence type="ECO:0000313" key="2">
    <source>
        <dbReference type="EMBL" id="QJC51357.1"/>
    </source>
</evidence>
<feature type="compositionally biased region" description="Acidic residues" evidence="1">
    <location>
        <begin position="82"/>
        <end position="92"/>
    </location>
</feature>
<proteinExistence type="predicted"/>
<feature type="region of interest" description="Disordered" evidence="1">
    <location>
        <begin position="46"/>
        <end position="102"/>
    </location>
</feature>
<dbReference type="KEGG" id="palr:HGI30_07220"/>
<dbReference type="RefSeq" id="WP_168907008.1">
    <property type="nucleotide sequence ID" value="NZ_CP051428.1"/>
</dbReference>
<accession>A0A6H2GVC4</accession>
<feature type="compositionally biased region" description="Acidic residues" evidence="1">
    <location>
        <begin position="52"/>
        <end position="62"/>
    </location>
</feature>
<organism evidence="2 3">
    <name type="scientific">Paenibacillus albicereus</name>
    <dbReference type="NCBI Taxonomy" id="2726185"/>
    <lineage>
        <taxon>Bacteria</taxon>
        <taxon>Bacillati</taxon>
        <taxon>Bacillota</taxon>
        <taxon>Bacilli</taxon>
        <taxon>Bacillales</taxon>
        <taxon>Paenibacillaceae</taxon>
        <taxon>Paenibacillus</taxon>
    </lineage>
</organism>
<dbReference type="EMBL" id="CP051428">
    <property type="protein sequence ID" value="QJC51357.1"/>
    <property type="molecule type" value="Genomic_DNA"/>
</dbReference>
<name>A0A6H2GVC4_9BACL</name>
<evidence type="ECO:0000313" key="3">
    <source>
        <dbReference type="Proteomes" id="UP000502136"/>
    </source>
</evidence>
<feature type="compositionally biased region" description="Low complexity" evidence="1">
    <location>
        <begin position="66"/>
        <end position="78"/>
    </location>
</feature>
<sequence length="195" mass="21215">MEHQQQERATDICPWCDSELVWDEEIGPEEVCPHCSNELGGYRTLRVGGAEGDADEQEDGDEPAGRAEAAVGTTGAAAPISADEDADWEAGDDTGWAGAGRQQSWLRADEKVQRILDNQEEVPECPSCREFMLHAGTNMLGAGSFSPAEPPSLQQPLLPETIRLQLYVCPNCHEVSTKLDLGSRSYLAEVLDQES</sequence>
<dbReference type="Proteomes" id="UP000502136">
    <property type="component" value="Chromosome"/>
</dbReference>
<evidence type="ECO:0000256" key="1">
    <source>
        <dbReference type="SAM" id="MobiDB-lite"/>
    </source>
</evidence>